<evidence type="ECO:0000313" key="14">
    <source>
        <dbReference type="Proteomes" id="UP000292307"/>
    </source>
</evidence>
<accession>A0A411X2C1</accession>
<dbReference type="GO" id="GO:0005886">
    <property type="term" value="C:plasma membrane"/>
    <property type="evidence" value="ECO:0007669"/>
    <property type="project" value="UniProtKB-SubCell"/>
</dbReference>
<evidence type="ECO:0000256" key="8">
    <source>
        <dbReference type="SAM" id="MobiDB-lite"/>
    </source>
</evidence>
<feature type="transmembrane region" description="Helical" evidence="9">
    <location>
        <begin position="463"/>
        <end position="482"/>
    </location>
</feature>
<feature type="transmembrane region" description="Helical" evidence="9">
    <location>
        <begin position="258"/>
        <end position="276"/>
    </location>
</feature>
<evidence type="ECO:0000256" key="6">
    <source>
        <dbReference type="ARBA" id="ARBA00022989"/>
    </source>
</evidence>
<dbReference type="EMBL" id="BMWV01000012">
    <property type="protein sequence ID" value="GGY58374.1"/>
    <property type="molecule type" value="Genomic_DNA"/>
</dbReference>
<gene>
    <name evidence="13" type="ORF">EYF70_20920</name>
    <name evidence="12" type="ORF">GCM10007387_46100</name>
</gene>
<evidence type="ECO:0000259" key="11">
    <source>
        <dbReference type="Pfam" id="PF13231"/>
    </source>
</evidence>
<keyword evidence="5 9" id="KW-0812">Transmembrane</keyword>
<dbReference type="AlphaFoldDB" id="A0A411X2C1"/>
<dbReference type="PANTHER" id="PTHR33908">
    <property type="entry name" value="MANNOSYLTRANSFERASE YKCB-RELATED"/>
    <property type="match status" value="1"/>
</dbReference>
<dbReference type="InterPro" id="IPR038731">
    <property type="entry name" value="RgtA/B/C-like"/>
</dbReference>
<feature type="region of interest" description="Disordered" evidence="8">
    <location>
        <begin position="650"/>
        <end position="670"/>
    </location>
</feature>
<keyword evidence="3" id="KW-0328">Glycosyltransferase</keyword>
<feature type="domain" description="GtrA/DPMS transmembrane" evidence="10">
    <location>
        <begin position="18"/>
        <end position="131"/>
    </location>
</feature>
<dbReference type="Pfam" id="PF13231">
    <property type="entry name" value="PMT_2"/>
    <property type="match status" value="1"/>
</dbReference>
<feature type="transmembrane region" description="Helical" evidence="9">
    <location>
        <begin position="113"/>
        <end position="132"/>
    </location>
</feature>
<keyword evidence="4" id="KW-0808">Transferase</keyword>
<dbReference type="InterPro" id="IPR050297">
    <property type="entry name" value="LipidA_mod_glycosyltrf_83"/>
</dbReference>
<dbReference type="GO" id="GO:0009103">
    <property type="term" value="P:lipopolysaccharide biosynthetic process"/>
    <property type="evidence" value="ECO:0007669"/>
    <property type="project" value="UniProtKB-ARBA"/>
</dbReference>
<keyword evidence="7 9" id="KW-0472">Membrane</keyword>
<evidence type="ECO:0000256" key="3">
    <source>
        <dbReference type="ARBA" id="ARBA00022676"/>
    </source>
</evidence>
<reference evidence="12" key="1">
    <citation type="journal article" date="2014" name="Int. J. Syst. Evol. Microbiol.">
        <title>Complete genome sequence of Corynebacterium casei LMG S-19264T (=DSM 44701T), isolated from a smear-ripened cheese.</title>
        <authorList>
            <consortium name="US DOE Joint Genome Institute (JGI-PGF)"/>
            <person name="Walter F."/>
            <person name="Albersmeier A."/>
            <person name="Kalinowski J."/>
            <person name="Ruckert C."/>
        </authorList>
    </citation>
    <scope>NUCLEOTIDE SEQUENCE</scope>
    <source>
        <strain evidence="12">KCTC 12343</strain>
    </source>
</reference>
<evidence type="ECO:0000259" key="10">
    <source>
        <dbReference type="Pfam" id="PF04138"/>
    </source>
</evidence>
<feature type="region of interest" description="Disordered" evidence="8">
    <location>
        <begin position="138"/>
        <end position="164"/>
    </location>
</feature>
<evidence type="ECO:0000313" key="12">
    <source>
        <dbReference type="EMBL" id="GGY58374.1"/>
    </source>
</evidence>
<feature type="transmembrane region" description="Helical" evidence="9">
    <location>
        <begin position="282"/>
        <end position="301"/>
    </location>
</feature>
<dbReference type="EMBL" id="CP036401">
    <property type="protein sequence ID" value="QBI03025.1"/>
    <property type="molecule type" value="Genomic_DNA"/>
</dbReference>
<feature type="transmembrane region" description="Helical" evidence="9">
    <location>
        <begin position="20"/>
        <end position="40"/>
    </location>
</feature>
<evidence type="ECO:0000256" key="2">
    <source>
        <dbReference type="ARBA" id="ARBA00022475"/>
    </source>
</evidence>
<proteinExistence type="predicted"/>
<feature type="transmembrane region" description="Helical" evidence="9">
    <location>
        <begin position="379"/>
        <end position="397"/>
    </location>
</feature>
<evidence type="ECO:0000256" key="9">
    <source>
        <dbReference type="SAM" id="Phobius"/>
    </source>
</evidence>
<feature type="transmembrane region" description="Helical" evidence="9">
    <location>
        <begin position="79"/>
        <end position="101"/>
    </location>
</feature>
<evidence type="ECO:0000256" key="4">
    <source>
        <dbReference type="ARBA" id="ARBA00022679"/>
    </source>
</evidence>
<dbReference type="Pfam" id="PF04138">
    <property type="entry name" value="GtrA_DPMS_TM"/>
    <property type="match status" value="1"/>
</dbReference>
<feature type="transmembrane region" description="Helical" evidence="9">
    <location>
        <begin position="521"/>
        <end position="542"/>
    </location>
</feature>
<reference evidence="12" key="3">
    <citation type="submission" date="2022-12" db="EMBL/GenBank/DDBJ databases">
        <authorList>
            <person name="Sun Q."/>
            <person name="Kim S."/>
        </authorList>
    </citation>
    <scope>NUCLEOTIDE SEQUENCE</scope>
    <source>
        <strain evidence="12">KCTC 12343</strain>
    </source>
</reference>
<sequence>MMIAAPSLNKLFSVTLGKFLTVGVFNTAVTMAVIFIAKAWLGVDDVAANVSGYVIGMLCSFFLNKFWTFSHKGNTLQAAARFILVCAVAYLANLTALQAFLALELNSYLCHVLAMPFYTLVFYIGSKAMVFVDYSSGKTGKQGADWRTPLSDSGGGSHATDAGSQDNQRRNLFLLLLAFAASAVVLFYRLTDIPIELWDESRLANNALEMSKTGLSLITTFEWQPDHWNTKPPLLIWLMAIAINLVGVNELGVRLPSVLAALGTAMLVYWFVGHYLRRPVQAFLAVLIILATPGYIQIHGARSGNYDSLLTLLTTVYILCAFIFLQEQTRNKRMYFALTTIAVVLAFYTKTIQGMIFLPGIFLYALFTRQIGAILRKPYFYIGCILAAASCVSYYWIRNEIDPGYFAAVQANDLGGRYANALEGHHGSPLWYLFRVKFFPWLVPSLLMAAYLLVRGSAAVKRLTAFLAMCLIVYLVVISSAGTKLVWYAMPLAPLSAILCALGFSDIAAKLRMDPEAAKPALAIPLGVALAALAIGLNALLVHKTIALKQSRPYDQHSFALRSLAGSNEAGPIAVLHPGYPVGDIFPFYAAPTLFYANALTLAGTPTTIVQHATQAGRDARLLVCGNAAPVPGWTISKPLAAGTSCALHVPAPDSDQPGSSPVVAGDTGR</sequence>
<organism evidence="12 15">
    <name type="scientific">Pseudoduganella albidiflava</name>
    <dbReference type="NCBI Taxonomy" id="321983"/>
    <lineage>
        <taxon>Bacteria</taxon>
        <taxon>Pseudomonadati</taxon>
        <taxon>Pseudomonadota</taxon>
        <taxon>Betaproteobacteria</taxon>
        <taxon>Burkholderiales</taxon>
        <taxon>Oxalobacteraceae</taxon>
        <taxon>Telluria group</taxon>
        <taxon>Pseudoduganella</taxon>
    </lineage>
</organism>
<dbReference type="Proteomes" id="UP000628442">
    <property type="component" value="Unassembled WGS sequence"/>
</dbReference>
<feature type="transmembrane region" description="Helical" evidence="9">
    <location>
        <begin position="234"/>
        <end position="251"/>
    </location>
</feature>
<feature type="transmembrane region" description="Helical" evidence="9">
    <location>
        <begin position="308"/>
        <end position="325"/>
    </location>
</feature>
<dbReference type="GO" id="GO:0016763">
    <property type="term" value="F:pentosyltransferase activity"/>
    <property type="evidence" value="ECO:0007669"/>
    <property type="project" value="TreeGrafter"/>
</dbReference>
<name>A0A411X2C1_9BURK</name>
<feature type="transmembrane region" description="Helical" evidence="9">
    <location>
        <begin position="46"/>
        <end position="67"/>
    </location>
</feature>
<keyword evidence="2" id="KW-1003">Cell membrane</keyword>
<evidence type="ECO:0000256" key="7">
    <source>
        <dbReference type="ARBA" id="ARBA00023136"/>
    </source>
</evidence>
<feature type="domain" description="Glycosyltransferase RgtA/B/C/D-like" evidence="11">
    <location>
        <begin position="231"/>
        <end position="396"/>
    </location>
</feature>
<comment type="subcellular location">
    <subcellularLocation>
        <location evidence="1">Cell membrane</location>
        <topology evidence="1">Multi-pass membrane protein</topology>
    </subcellularLocation>
</comment>
<keyword evidence="14" id="KW-1185">Reference proteome</keyword>
<dbReference type="InterPro" id="IPR007267">
    <property type="entry name" value="GtrA_DPMS_TM"/>
</dbReference>
<feature type="transmembrane region" description="Helical" evidence="9">
    <location>
        <begin position="337"/>
        <end position="367"/>
    </location>
</feature>
<dbReference type="GO" id="GO:0010041">
    <property type="term" value="P:response to iron(III) ion"/>
    <property type="evidence" value="ECO:0007669"/>
    <property type="project" value="TreeGrafter"/>
</dbReference>
<evidence type="ECO:0000313" key="13">
    <source>
        <dbReference type="EMBL" id="QBI03025.1"/>
    </source>
</evidence>
<dbReference type="OrthoDB" id="9775035at2"/>
<feature type="transmembrane region" description="Helical" evidence="9">
    <location>
        <begin position="172"/>
        <end position="190"/>
    </location>
</feature>
<dbReference type="PANTHER" id="PTHR33908:SF3">
    <property type="entry name" value="UNDECAPRENYL PHOSPHATE-ALPHA-4-AMINO-4-DEOXY-L-ARABINOSE ARABINOSYL TRANSFERASE"/>
    <property type="match status" value="1"/>
</dbReference>
<feature type="transmembrane region" description="Helical" evidence="9">
    <location>
        <begin position="438"/>
        <end position="454"/>
    </location>
</feature>
<dbReference type="Proteomes" id="UP000292307">
    <property type="component" value="Chromosome"/>
</dbReference>
<evidence type="ECO:0000256" key="5">
    <source>
        <dbReference type="ARBA" id="ARBA00022692"/>
    </source>
</evidence>
<reference evidence="13 14" key="2">
    <citation type="submission" date="2019-02" db="EMBL/GenBank/DDBJ databases">
        <title>Draft Genome Sequences of Six Type Strains of the Genus Massilia.</title>
        <authorList>
            <person name="Miess H."/>
            <person name="Frediansyhah A."/>
            <person name="Gross H."/>
        </authorList>
    </citation>
    <scope>NUCLEOTIDE SEQUENCE [LARGE SCALE GENOMIC DNA]</scope>
    <source>
        <strain evidence="13 14">DSM 17472</strain>
    </source>
</reference>
<keyword evidence="6 9" id="KW-1133">Transmembrane helix</keyword>
<evidence type="ECO:0000313" key="15">
    <source>
        <dbReference type="Proteomes" id="UP000628442"/>
    </source>
</evidence>
<protein>
    <submittedName>
        <fullName evidence="13">Phospholipid carrier-dependent glycosyltransferase</fullName>
    </submittedName>
</protein>
<evidence type="ECO:0000256" key="1">
    <source>
        <dbReference type="ARBA" id="ARBA00004651"/>
    </source>
</evidence>